<sequence>MPFVAVRLLDISKKGIGFSSPKKLQKITCELRIRSFPLLKGYIVYRRNVKSVNGGNIYQYGFLLNIELNQIQLENLGCRGIINLDNPDGLLS</sequence>
<keyword evidence="2" id="KW-1185">Reference proteome</keyword>
<gene>
    <name evidence="1" type="ORF">AWOD_II_0950</name>
</gene>
<accession>A0A090I756</accession>
<dbReference type="AlphaFoldDB" id="A0A090I756"/>
<dbReference type="EMBL" id="LN554847">
    <property type="protein sequence ID" value="CED57570.1"/>
    <property type="molecule type" value="Genomic_DNA"/>
</dbReference>
<evidence type="ECO:0000313" key="1">
    <source>
        <dbReference type="EMBL" id="CED57570.1"/>
    </source>
</evidence>
<dbReference type="HOGENOM" id="CLU_163438_0_0_6"/>
<evidence type="ECO:0008006" key="3">
    <source>
        <dbReference type="Google" id="ProtNLM"/>
    </source>
</evidence>
<name>A0A090I756_9GAMM</name>
<reference evidence="2" key="1">
    <citation type="submission" date="2014-09" db="EMBL/GenBank/DDBJ databases">
        <authorList>
            <person name="Hjerde E."/>
        </authorList>
    </citation>
    <scope>NUCLEOTIDE SEQUENCE [LARGE SCALE GENOMIC DNA]</scope>
    <source>
        <strain evidence="2">06/09/139</strain>
    </source>
</reference>
<organism evidence="1 2">
    <name type="scientific">Aliivibrio wodanis</name>
    <dbReference type="NCBI Taxonomy" id="80852"/>
    <lineage>
        <taxon>Bacteria</taxon>
        <taxon>Pseudomonadati</taxon>
        <taxon>Pseudomonadota</taxon>
        <taxon>Gammaproteobacteria</taxon>
        <taxon>Vibrionales</taxon>
        <taxon>Vibrionaceae</taxon>
        <taxon>Aliivibrio</taxon>
    </lineage>
</organism>
<dbReference type="KEGG" id="awd:AWOD_II_0950"/>
<protein>
    <recommendedName>
        <fullName evidence="3">PilZ domain-containing protein</fullName>
    </recommendedName>
</protein>
<proteinExistence type="predicted"/>
<evidence type="ECO:0000313" key="2">
    <source>
        <dbReference type="Proteomes" id="UP000032427"/>
    </source>
</evidence>
<dbReference type="PATRIC" id="fig|80852.17.peg.3748"/>
<dbReference type="Proteomes" id="UP000032427">
    <property type="component" value="Chromosome 2"/>
</dbReference>